<dbReference type="STRING" id="516051.VC82_19"/>
<dbReference type="InterPro" id="IPR036129">
    <property type="entry name" value="Glycerate_kinase_sf"/>
</dbReference>
<dbReference type="OrthoDB" id="9774290at2"/>
<dbReference type="PATRIC" id="fig|516051.4.peg.19"/>
<dbReference type="AlphaFoldDB" id="A0A0D5YP92"/>
<proteinExistence type="inferred from homology"/>
<dbReference type="Gene3D" id="3.90.1510.10">
    <property type="entry name" value="Glycerate kinase, domain 2"/>
    <property type="match status" value="1"/>
</dbReference>
<dbReference type="NCBIfam" id="TIGR00045">
    <property type="entry name" value="glycerate kinase"/>
    <property type="match status" value="1"/>
</dbReference>
<dbReference type="PANTHER" id="PTHR21599:SF0">
    <property type="entry name" value="GLYCERATE KINASE"/>
    <property type="match status" value="1"/>
</dbReference>
<dbReference type="GO" id="GO:0008887">
    <property type="term" value="F:glycerate kinase activity"/>
    <property type="evidence" value="ECO:0007669"/>
    <property type="project" value="UniProtKB-UniRule"/>
</dbReference>
<dbReference type="Pfam" id="PF02595">
    <property type="entry name" value="Gly_kinase"/>
    <property type="match status" value="1"/>
</dbReference>
<dbReference type="Proteomes" id="UP000032726">
    <property type="component" value="Chromosome"/>
</dbReference>
<organism evidence="5 6">
    <name type="scientific">Flagellimonas lutaonensis</name>
    <dbReference type="NCBI Taxonomy" id="516051"/>
    <lineage>
        <taxon>Bacteria</taxon>
        <taxon>Pseudomonadati</taxon>
        <taxon>Bacteroidota</taxon>
        <taxon>Flavobacteriia</taxon>
        <taxon>Flavobacteriales</taxon>
        <taxon>Flavobacteriaceae</taxon>
        <taxon>Flagellimonas</taxon>
    </lineage>
</organism>
<dbReference type="InterPro" id="IPR018197">
    <property type="entry name" value="Glycerate_kinase_RE-like"/>
</dbReference>
<gene>
    <name evidence="5" type="ORF">VC82_19</name>
</gene>
<evidence type="ECO:0000256" key="1">
    <source>
        <dbReference type="ARBA" id="ARBA00006284"/>
    </source>
</evidence>
<protein>
    <submittedName>
        <fullName evidence="5">Glycerate kinase</fullName>
    </submittedName>
</protein>
<evidence type="ECO:0000256" key="4">
    <source>
        <dbReference type="PIRNR" id="PIRNR006078"/>
    </source>
</evidence>
<sequence>MKRFLVIPDKFKGSLIAEEVIENISVGIKSVLPDANITGILASDGGDGFLDAVARYIDLQRIWTDTVDPIGRPMKAPFGYDTKTSTAYIELARASGLVLLKEEERNPLQTSTYGTGLQIKKALELGAKRVLLGIGGSATNDGGTGIAKALGYRFLDTNGNNLKTIGKHLDRIASIKKEGKLDGVSFFAINDVNNPLYGIQGAAHVYAVQKGANAHDVERLDAGLRKLDRVVASDLGVQNANIPGAGSAGGTGYGLMTFFNANFISGIDFLLDLSKVNGLLDAGHIDAIITGEGAIDNQTLQGKLISGVVRLGQKYGLPVIAFCGIKELSAKEARTLGLQATIEIADREKPLDYNMQHAAMLLQKAVKNYFKTVRKWSC</sequence>
<dbReference type="EMBL" id="CP011071">
    <property type="protein sequence ID" value="AKA33713.1"/>
    <property type="molecule type" value="Genomic_DNA"/>
</dbReference>
<dbReference type="Gene3D" id="3.40.50.10350">
    <property type="entry name" value="Glycerate kinase, domain 1"/>
    <property type="match status" value="1"/>
</dbReference>
<dbReference type="RefSeq" id="WP_045800587.1">
    <property type="nucleotide sequence ID" value="NZ_CP011071.1"/>
</dbReference>
<accession>A0A0D5YP92</accession>
<dbReference type="KEGG" id="mlt:VC82_19"/>
<dbReference type="InterPro" id="IPR004381">
    <property type="entry name" value="Glycerate_kinase"/>
</dbReference>
<evidence type="ECO:0000256" key="2">
    <source>
        <dbReference type="ARBA" id="ARBA00022679"/>
    </source>
</evidence>
<keyword evidence="3 4" id="KW-0418">Kinase</keyword>
<evidence type="ECO:0000313" key="6">
    <source>
        <dbReference type="Proteomes" id="UP000032726"/>
    </source>
</evidence>
<evidence type="ECO:0000256" key="3">
    <source>
        <dbReference type="ARBA" id="ARBA00022777"/>
    </source>
</evidence>
<dbReference type="PIRSF" id="PIRSF006078">
    <property type="entry name" value="GlxK"/>
    <property type="match status" value="1"/>
</dbReference>
<dbReference type="SUPFAM" id="SSF110738">
    <property type="entry name" value="Glycerate kinase I"/>
    <property type="match status" value="1"/>
</dbReference>
<reference evidence="5 6" key="1">
    <citation type="submission" date="2015-03" db="EMBL/GenBank/DDBJ databases">
        <title>Complete genome sequence of Muricauda lutaonensis CC-HSB-11T, isolated from a coastal hot spring.</title>
        <authorList>
            <person name="Kim K.M."/>
        </authorList>
    </citation>
    <scope>NUCLEOTIDE SEQUENCE [LARGE SCALE GENOMIC DNA]</scope>
    <source>
        <strain evidence="5 6">CC-HSB-11</strain>
    </source>
</reference>
<keyword evidence="2 4" id="KW-0808">Transferase</keyword>
<name>A0A0D5YP92_9FLAO</name>
<dbReference type="InterPro" id="IPR018193">
    <property type="entry name" value="Glyc_kinase_flavodox-like_fold"/>
</dbReference>
<dbReference type="GO" id="GO:0031388">
    <property type="term" value="P:organic acid phosphorylation"/>
    <property type="evidence" value="ECO:0007669"/>
    <property type="project" value="UniProtKB-UniRule"/>
</dbReference>
<dbReference type="HOGENOM" id="CLU_028255_0_0_10"/>
<keyword evidence="6" id="KW-1185">Reference proteome</keyword>
<evidence type="ECO:0000313" key="5">
    <source>
        <dbReference type="EMBL" id="AKA33713.1"/>
    </source>
</evidence>
<comment type="similarity">
    <text evidence="1 4">Belongs to the glycerate kinase type-1 family.</text>
</comment>
<dbReference type="PANTHER" id="PTHR21599">
    <property type="entry name" value="GLYCERATE KINASE"/>
    <property type="match status" value="1"/>
</dbReference>